<keyword evidence="7" id="KW-1185">Reference proteome</keyword>
<comment type="subcellular location">
    <subcellularLocation>
        <location evidence="5">Cytoplasm</location>
    </subcellularLocation>
    <subcellularLocation>
        <location evidence="1">Membrane</location>
    </subcellularLocation>
</comment>
<dbReference type="GO" id="GO:0009103">
    <property type="term" value="P:lipopolysaccharide biosynthetic process"/>
    <property type="evidence" value="ECO:0007669"/>
    <property type="project" value="UniProtKB-UniRule"/>
</dbReference>
<dbReference type="InterPro" id="IPR029044">
    <property type="entry name" value="Nucleotide-diphossugar_trans"/>
</dbReference>
<dbReference type="Pfam" id="PF02348">
    <property type="entry name" value="CTP_transf_3"/>
    <property type="match status" value="1"/>
</dbReference>
<evidence type="ECO:0000256" key="4">
    <source>
        <dbReference type="ARBA" id="ARBA00022985"/>
    </source>
</evidence>
<keyword evidence="3 5" id="KW-0548">Nucleotidyltransferase</keyword>
<dbReference type="InterPro" id="IPR003329">
    <property type="entry name" value="Cytidylyl_trans"/>
</dbReference>
<dbReference type="GO" id="GO:0033468">
    <property type="term" value="P:CMP-keto-3-deoxy-D-manno-octulosonic acid biosynthetic process"/>
    <property type="evidence" value="ECO:0007669"/>
    <property type="project" value="UniProtKB-UniRule"/>
</dbReference>
<comment type="caution">
    <text evidence="6">The sequence shown here is derived from an EMBL/GenBank/DDBJ whole genome shotgun (WGS) entry which is preliminary data.</text>
</comment>
<organism evidence="6 7">
    <name type="scientific">Sediminitomix flava</name>
    <dbReference type="NCBI Taxonomy" id="379075"/>
    <lineage>
        <taxon>Bacteria</taxon>
        <taxon>Pseudomonadati</taxon>
        <taxon>Bacteroidota</taxon>
        <taxon>Cytophagia</taxon>
        <taxon>Cytophagales</taxon>
        <taxon>Flammeovirgaceae</taxon>
        <taxon>Sediminitomix</taxon>
    </lineage>
</organism>
<dbReference type="Gene3D" id="3.90.550.10">
    <property type="entry name" value="Spore Coat Polysaccharide Biosynthesis Protein SpsA, Chain A"/>
    <property type="match status" value="1"/>
</dbReference>
<dbReference type="AlphaFoldDB" id="A0A315Z9W5"/>
<dbReference type="UniPathway" id="UPA00358">
    <property type="reaction ID" value="UER00476"/>
</dbReference>
<sequence length="247" mass="28267">MKLGIIPARYASTRFPAKPLADLKGKSVLQRVYEQAKKAKTLDHVVVATDHQEIFQHVIDFGGEVVMTNENHQSGTDRCYEALINTKLDFDYIINIQGDEPFIDPNEIDLLANLLEQDGTDIATLAVKIKSSETLFDPNAVKVVLDNQQKALYFSRSPIPFQRNTTEKNEWIEKHDYFKHLGIYGYRAKVLEEITTLSPSDLEKVESLEQLRWLENGYSIRVGFTKHENIGIDTPEDLEKARKMLDK</sequence>
<evidence type="ECO:0000256" key="2">
    <source>
        <dbReference type="ARBA" id="ARBA00022679"/>
    </source>
</evidence>
<gene>
    <name evidence="5" type="primary">kdsB</name>
    <name evidence="6" type="ORF">BC781_103618</name>
</gene>
<dbReference type="PANTHER" id="PTHR42866">
    <property type="entry name" value="3-DEOXY-MANNO-OCTULOSONATE CYTIDYLYLTRANSFERASE"/>
    <property type="match status" value="1"/>
</dbReference>
<dbReference type="NCBIfam" id="NF003952">
    <property type="entry name" value="PRK05450.1-5"/>
    <property type="match status" value="1"/>
</dbReference>
<comment type="function">
    <text evidence="5">Activates KDO (a required 8-carbon sugar) for incorporation into bacterial lipopolysaccharide in Gram-negative bacteria.</text>
</comment>
<dbReference type="Proteomes" id="UP000245535">
    <property type="component" value="Unassembled WGS sequence"/>
</dbReference>
<name>A0A315Z9W5_SEDFL</name>
<evidence type="ECO:0000313" key="7">
    <source>
        <dbReference type="Proteomes" id="UP000245535"/>
    </source>
</evidence>
<proteinExistence type="inferred from homology"/>
<dbReference type="OrthoDB" id="9815559at2"/>
<dbReference type="RefSeq" id="WP_109619252.1">
    <property type="nucleotide sequence ID" value="NZ_QGDO01000003.1"/>
</dbReference>
<comment type="pathway">
    <text evidence="5">Nucleotide-sugar biosynthesis; CMP-3-deoxy-D-manno-octulosonate biosynthesis; CMP-3-deoxy-D-manno-octulosonate from 3-deoxy-D-manno-octulosonate and CTP: step 1/1.</text>
</comment>
<dbReference type="NCBIfam" id="TIGR00466">
    <property type="entry name" value="kdsB"/>
    <property type="match status" value="1"/>
</dbReference>
<dbReference type="FunFam" id="3.90.550.10:FF:000011">
    <property type="entry name" value="3-deoxy-manno-octulosonate cytidylyltransferase"/>
    <property type="match status" value="1"/>
</dbReference>
<keyword evidence="5" id="KW-0963">Cytoplasm</keyword>
<dbReference type="NCBIfam" id="NF009905">
    <property type="entry name" value="PRK13368.1"/>
    <property type="match status" value="1"/>
</dbReference>
<dbReference type="GO" id="GO:0005829">
    <property type="term" value="C:cytosol"/>
    <property type="evidence" value="ECO:0007669"/>
    <property type="project" value="TreeGrafter"/>
</dbReference>
<evidence type="ECO:0000313" key="6">
    <source>
        <dbReference type="EMBL" id="PWJ42366.1"/>
    </source>
</evidence>
<evidence type="ECO:0000256" key="1">
    <source>
        <dbReference type="ARBA" id="ARBA00004370"/>
    </source>
</evidence>
<protein>
    <recommendedName>
        <fullName evidence="5">3-deoxy-manno-octulosonate cytidylyltransferase</fullName>
        <ecNumber evidence="5">2.7.7.38</ecNumber>
    </recommendedName>
    <alternativeName>
        <fullName evidence="5">CMP-2-keto-3-deoxyoctulosonic acid synthase</fullName>
        <shortName evidence="5">CKS</shortName>
        <shortName evidence="5">CMP-KDO synthase</shortName>
    </alternativeName>
</protein>
<reference evidence="6 7" key="1">
    <citation type="submission" date="2018-03" db="EMBL/GenBank/DDBJ databases">
        <title>Genomic Encyclopedia of Archaeal and Bacterial Type Strains, Phase II (KMG-II): from individual species to whole genera.</title>
        <authorList>
            <person name="Goeker M."/>
        </authorList>
    </citation>
    <scope>NUCLEOTIDE SEQUENCE [LARGE SCALE GENOMIC DNA]</scope>
    <source>
        <strain evidence="6 7">DSM 28229</strain>
    </source>
</reference>
<dbReference type="PANTHER" id="PTHR42866:SF2">
    <property type="entry name" value="3-DEOXY-MANNO-OCTULOSONATE CYTIDYLYLTRANSFERASE, MITOCHONDRIAL"/>
    <property type="match status" value="1"/>
</dbReference>
<evidence type="ECO:0000256" key="5">
    <source>
        <dbReference type="HAMAP-Rule" id="MF_00057"/>
    </source>
</evidence>
<dbReference type="CDD" id="cd02517">
    <property type="entry name" value="CMP-KDO-Synthetase"/>
    <property type="match status" value="1"/>
</dbReference>
<comment type="catalytic activity">
    <reaction evidence="5">
        <text>3-deoxy-alpha-D-manno-oct-2-ulosonate + CTP = CMP-3-deoxy-beta-D-manno-octulosonate + diphosphate</text>
        <dbReference type="Rhea" id="RHEA:23448"/>
        <dbReference type="ChEBI" id="CHEBI:33019"/>
        <dbReference type="ChEBI" id="CHEBI:37563"/>
        <dbReference type="ChEBI" id="CHEBI:85986"/>
        <dbReference type="ChEBI" id="CHEBI:85987"/>
        <dbReference type="EC" id="2.7.7.38"/>
    </reaction>
</comment>
<dbReference type="EMBL" id="QGDO01000003">
    <property type="protein sequence ID" value="PWJ42366.1"/>
    <property type="molecule type" value="Genomic_DNA"/>
</dbReference>
<dbReference type="GO" id="GO:0008690">
    <property type="term" value="F:3-deoxy-manno-octulosonate cytidylyltransferase activity"/>
    <property type="evidence" value="ECO:0007669"/>
    <property type="project" value="UniProtKB-UniRule"/>
</dbReference>
<dbReference type="GO" id="GO:0016020">
    <property type="term" value="C:membrane"/>
    <property type="evidence" value="ECO:0007669"/>
    <property type="project" value="UniProtKB-SubCell"/>
</dbReference>
<keyword evidence="2 5" id="KW-0808">Transferase</keyword>
<dbReference type="InterPro" id="IPR004528">
    <property type="entry name" value="KdsB"/>
</dbReference>
<dbReference type="SUPFAM" id="SSF53448">
    <property type="entry name" value="Nucleotide-diphospho-sugar transferases"/>
    <property type="match status" value="1"/>
</dbReference>
<accession>A0A315Z9W5</accession>
<dbReference type="HAMAP" id="MF_00057">
    <property type="entry name" value="KdsB"/>
    <property type="match status" value="1"/>
</dbReference>
<comment type="similarity">
    <text evidence="5">Belongs to the KdsB family.</text>
</comment>
<keyword evidence="4 5" id="KW-0448">Lipopolysaccharide biosynthesis</keyword>
<evidence type="ECO:0000256" key="3">
    <source>
        <dbReference type="ARBA" id="ARBA00022695"/>
    </source>
</evidence>
<dbReference type="NCBIfam" id="NF003950">
    <property type="entry name" value="PRK05450.1-3"/>
    <property type="match status" value="1"/>
</dbReference>
<dbReference type="EC" id="2.7.7.38" evidence="5"/>